<feature type="transmembrane region" description="Helical" evidence="2">
    <location>
        <begin position="39"/>
        <end position="58"/>
    </location>
</feature>
<protein>
    <submittedName>
        <fullName evidence="4">H-34</fullName>
    </submittedName>
</protein>
<feature type="compositionally biased region" description="Low complexity" evidence="1">
    <location>
        <begin position="482"/>
        <end position="499"/>
    </location>
</feature>
<feature type="region of interest" description="Disordered" evidence="1">
    <location>
        <begin position="421"/>
        <end position="523"/>
    </location>
</feature>
<evidence type="ECO:0000313" key="5">
    <source>
        <dbReference type="Proteomes" id="UP000290439"/>
    </source>
</evidence>
<sequence>MPQRHDSARADFALRAKNALAAPHLPQSMRRRRGRRSSLLVVGATALLVAGPLVLWTGDDVYRPLAGPGHGRGMSQHGALKSAQDGWTAERILGHYYPGATLGAVGPTTLAVRLMAQDDSTLDAYAEAGARVAGRIIGPGEVAHLTALPDGGANVVVTTGCDGEVLWQTSTADPWIYPVDPAPGRPAAEHLTLCGGGAYRGSLGVASEDGAARTVNRVDVEDYLLGVIPAEVQANWADKGAAEALRAQAIAARSYALAETRYPYAQTCDTTDCQVYPGTVKEDPRTAEAVASTAGMVLLRDGHVLRSEYSAAPDGGQPADIQTFEVGPTPAELSVGAPPAGPAPRTRTSDTESPIDAEYARIGGAESSVGEPIGPEMILPENAGLYRLYSNGVIIYTPALGAQVVDFTTLLELVPGLADSAPGSAEPEVSGSPDGSAVPGGASAEPGAPAEGHGAPAPGDPAGSPPEAAPGDPAAPAPGTPGAPASGSPAATGDPAGASVQSEVQRTPAAGTPEIQPPEAAVWAELPTEADVFGVPRVQGGA</sequence>
<evidence type="ECO:0000256" key="2">
    <source>
        <dbReference type="SAM" id="Phobius"/>
    </source>
</evidence>
<dbReference type="EMBL" id="LR215973">
    <property type="protein sequence ID" value="VFB00653.1"/>
    <property type="molecule type" value="Genomic_DNA"/>
</dbReference>
<evidence type="ECO:0000256" key="1">
    <source>
        <dbReference type="SAM" id="MobiDB-lite"/>
    </source>
</evidence>
<feature type="compositionally biased region" description="Pro residues" evidence="1">
    <location>
        <begin position="463"/>
        <end position="481"/>
    </location>
</feature>
<gene>
    <name evidence="4" type="ORF">NCTC10797_04454</name>
</gene>
<reference evidence="4 5" key="1">
    <citation type="submission" date="2019-02" db="EMBL/GenBank/DDBJ databases">
        <authorList>
            <consortium name="Pathogen Informatics"/>
        </authorList>
    </citation>
    <scope>NUCLEOTIDE SEQUENCE [LARGE SCALE GENOMIC DNA]</scope>
    <source>
        <strain evidence="4 5">3012STDY6756504</strain>
    </source>
</reference>
<feature type="compositionally biased region" description="Low complexity" evidence="1">
    <location>
        <begin position="435"/>
        <end position="462"/>
    </location>
</feature>
<organism evidence="4 5">
    <name type="scientific">Nocardia cyriacigeorgica</name>
    <dbReference type="NCBI Taxonomy" id="135487"/>
    <lineage>
        <taxon>Bacteria</taxon>
        <taxon>Bacillati</taxon>
        <taxon>Actinomycetota</taxon>
        <taxon>Actinomycetes</taxon>
        <taxon>Mycobacteriales</taxon>
        <taxon>Nocardiaceae</taxon>
        <taxon>Nocardia</taxon>
    </lineage>
</organism>
<dbReference type="InterPro" id="IPR013486">
    <property type="entry name" value="SpoIID/LytB"/>
</dbReference>
<proteinExistence type="predicted"/>
<evidence type="ECO:0000259" key="3">
    <source>
        <dbReference type="Pfam" id="PF08486"/>
    </source>
</evidence>
<feature type="domain" description="Sporulation stage II protein D amidase enhancer LytB N-terminal" evidence="3">
    <location>
        <begin position="210"/>
        <end position="298"/>
    </location>
</feature>
<name>A0A4U8W413_9NOCA</name>
<dbReference type="Pfam" id="PF08486">
    <property type="entry name" value="SpoIID"/>
    <property type="match status" value="1"/>
</dbReference>
<keyword evidence="2" id="KW-1133">Transmembrane helix</keyword>
<dbReference type="InterPro" id="IPR013693">
    <property type="entry name" value="SpoIID/LytB_N"/>
</dbReference>
<dbReference type="RefSeq" id="WP_269472939.1">
    <property type="nucleotide sequence ID" value="NZ_LR215973.1"/>
</dbReference>
<dbReference type="Proteomes" id="UP000290439">
    <property type="component" value="Chromosome"/>
</dbReference>
<feature type="region of interest" description="Disordered" evidence="1">
    <location>
        <begin position="329"/>
        <end position="353"/>
    </location>
</feature>
<dbReference type="NCBIfam" id="TIGR02669">
    <property type="entry name" value="SpoIID_LytB"/>
    <property type="match status" value="1"/>
</dbReference>
<evidence type="ECO:0000313" key="4">
    <source>
        <dbReference type="EMBL" id="VFB00653.1"/>
    </source>
</evidence>
<dbReference type="AlphaFoldDB" id="A0A4U8W413"/>
<accession>A0A4U8W413</accession>
<keyword evidence="2" id="KW-0472">Membrane</keyword>
<keyword evidence="2" id="KW-0812">Transmembrane</keyword>
<dbReference type="GO" id="GO:0030435">
    <property type="term" value="P:sporulation resulting in formation of a cellular spore"/>
    <property type="evidence" value="ECO:0007669"/>
    <property type="project" value="InterPro"/>
</dbReference>